<keyword evidence="1" id="KW-1133">Transmembrane helix</keyword>
<dbReference type="RefSeq" id="WP_110520834.1">
    <property type="nucleotide sequence ID" value="NZ_PDOF01000002.1"/>
</dbReference>
<feature type="transmembrane region" description="Helical" evidence="1">
    <location>
        <begin position="15"/>
        <end position="41"/>
    </location>
</feature>
<proteinExistence type="predicted"/>
<name>A0A2W0H4Y3_9BACI</name>
<keyword evidence="3" id="KW-1185">Reference proteome</keyword>
<dbReference type="EMBL" id="PDOF01000002">
    <property type="protein sequence ID" value="PYZ96894.1"/>
    <property type="molecule type" value="Genomic_DNA"/>
</dbReference>
<organism evidence="2 3">
    <name type="scientific">Alteribacter lacisalsi</name>
    <dbReference type="NCBI Taxonomy" id="2045244"/>
    <lineage>
        <taxon>Bacteria</taxon>
        <taxon>Bacillati</taxon>
        <taxon>Bacillota</taxon>
        <taxon>Bacilli</taxon>
        <taxon>Bacillales</taxon>
        <taxon>Bacillaceae</taxon>
        <taxon>Alteribacter</taxon>
    </lineage>
</organism>
<accession>A0A2W0H4Y3</accession>
<feature type="transmembrane region" description="Helical" evidence="1">
    <location>
        <begin position="97"/>
        <end position="118"/>
    </location>
</feature>
<protein>
    <submittedName>
        <fullName evidence="2">Uncharacterized protein</fullName>
    </submittedName>
</protein>
<keyword evidence="1" id="KW-0472">Membrane</keyword>
<evidence type="ECO:0000313" key="3">
    <source>
        <dbReference type="Proteomes" id="UP000248066"/>
    </source>
</evidence>
<dbReference type="OrthoDB" id="2449392at2"/>
<keyword evidence="1" id="KW-0812">Transmembrane</keyword>
<gene>
    <name evidence="2" type="ORF">CR205_14555</name>
</gene>
<comment type="caution">
    <text evidence="2">The sequence shown here is derived from an EMBL/GenBank/DDBJ whole genome shotgun (WGS) entry which is preliminary data.</text>
</comment>
<evidence type="ECO:0000256" key="1">
    <source>
        <dbReference type="SAM" id="Phobius"/>
    </source>
</evidence>
<dbReference type="Proteomes" id="UP000248066">
    <property type="component" value="Unassembled WGS sequence"/>
</dbReference>
<feature type="transmembrane region" description="Helical" evidence="1">
    <location>
        <begin position="61"/>
        <end position="85"/>
    </location>
</feature>
<reference evidence="2 3" key="1">
    <citation type="submission" date="2017-10" db="EMBL/GenBank/DDBJ databases">
        <title>Bacillus sp. nov., a halophilic bacterium isolated from a Yangshapao Lake.</title>
        <authorList>
            <person name="Wang H."/>
        </authorList>
    </citation>
    <scope>NUCLEOTIDE SEQUENCE [LARGE SCALE GENOMIC DNA]</scope>
    <source>
        <strain evidence="2 3">YSP-3</strain>
    </source>
</reference>
<evidence type="ECO:0000313" key="2">
    <source>
        <dbReference type="EMBL" id="PYZ96894.1"/>
    </source>
</evidence>
<dbReference type="AlphaFoldDB" id="A0A2W0H4Y3"/>
<sequence length="201" mass="22829">MLTRLSLKHADTSRVAPFLIAGAMIIGLSAFLLPFIAVMVLQDMLYFSRDHWIFLRPTAAYIFFGAGMLWMAAVLLSALFTKMWADRKDRTYNLTTVHLLLFLLAGPFFVFSVMHYTYLDDSGAHTNPLFAAGETTVMWDDVTEVVREIDPANNEILSYTFRDSEDAITLPFGQNSSELRGIVRNVVNGYELEVTEVERER</sequence>